<organism evidence="3">
    <name type="scientific">Diabrotica virgifera virgifera</name>
    <name type="common">western corn rootworm</name>
    <dbReference type="NCBI Taxonomy" id="50390"/>
    <lineage>
        <taxon>Eukaryota</taxon>
        <taxon>Metazoa</taxon>
        <taxon>Ecdysozoa</taxon>
        <taxon>Arthropoda</taxon>
        <taxon>Hexapoda</taxon>
        <taxon>Insecta</taxon>
        <taxon>Pterygota</taxon>
        <taxon>Neoptera</taxon>
        <taxon>Endopterygota</taxon>
        <taxon>Coleoptera</taxon>
        <taxon>Polyphaga</taxon>
        <taxon>Cucujiformia</taxon>
        <taxon>Chrysomeloidea</taxon>
        <taxon>Chrysomelidae</taxon>
        <taxon>Galerucinae</taxon>
        <taxon>Diabroticina</taxon>
        <taxon>Diabroticites</taxon>
        <taxon>Diabrotica</taxon>
    </lineage>
</organism>
<dbReference type="Gene3D" id="3.80.10.10">
    <property type="entry name" value="Ribonuclease Inhibitor"/>
    <property type="match status" value="1"/>
</dbReference>
<name>A0A6P7FX37_DIAVI</name>
<feature type="chain" id="PRO_5027700209" evidence="2">
    <location>
        <begin position="18"/>
        <end position="313"/>
    </location>
</feature>
<keyword evidence="1 2" id="KW-0732">Signal</keyword>
<proteinExistence type="predicted"/>
<evidence type="ECO:0000256" key="2">
    <source>
        <dbReference type="SAM" id="SignalP"/>
    </source>
</evidence>
<dbReference type="PANTHER" id="PTHR24373">
    <property type="entry name" value="SLIT RELATED LEUCINE-RICH REPEAT NEURONAL PROTEIN"/>
    <property type="match status" value="1"/>
</dbReference>
<protein>
    <submittedName>
        <fullName evidence="3">Slit homolog 1 protein-like isoform X2</fullName>
    </submittedName>
</protein>
<dbReference type="GO" id="GO:0031012">
    <property type="term" value="C:extracellular matrix"/>
    <property type="evidence" value="ECO:0007669"/>
    <property type="project" value="TreeGrafter"/>
</dbReference>
<gene>
    <name evidence="3" type="primary">LOC114333629</name>
</gene>
<dbReference type="Pfam" id="PF13855">
    <property type="entry name" value="LRR_8"/>
    <property type="match status" value="1"/>
</dbReference>
<sequence>MLKLLIFGLFCLHAVLADEVNKCRVETQEIFDNTDIYCNNLKLDDKELPLDGPVPQTKIVHVNFLHCTGKIDENSFPKLRGVLTSMNINGGDLEKFVLPEMPKLTYLEIGDSKIPSLNGALKNAKNLESVSFRKDTFEIKEGDLDGLEKLESFRSTKVKVQLTKRLLQDLRKLETLMVTKGRLEKVPSDAFQNNQEINFLMLEDTSITSIEPGTFDGLQKLDQLDLRTTGLQGPFDVNLTKGLKKLNSLGIPARTVKGLDLKKLLDNCPKLFTFSFNRNDESCPEVKALFEEVKKSGRFMGVAYISVDQGKTC</sequence>
<dbReference type="InParanoid" id="A0A6P7FX37"/>
<evidence type="ECO:0000256" key="1">
    <source>
        <dbReference type="ARBA" id="ARBA00022729"/>
    </source>
</evidence>
<feature type="signal peptide" evidence="2">
    <location>
        <begin position="1"/>
        <end position="17"/>
    </location>
</feature>
<dbReference type="InterPro" id="IPR050328">
    <property type="entry name" value="Dev_Immune_Receptor"/>
</dbReference>
<reference evidence="3" key="1">
    <citation type="submission" date="2025-08" db="UniProtKB">
        <authorList>
            <consortium name="RefSeq"/>
        </authorList>
    </citation>
    <scope>IDENTIFICATION</scope>
    <source>
        <tissue evidence="3">Whole insect</tissue>
    </source>
</reference>
<dbReference type="AlphaFoldDB" id="A0A6P7FX37"/>
<accession>A0A6P7FX37</accession>
<dbReference type="InterPro" id="IPR001611">
    <property type="entry name" value="Leu-rich_rpt"/>
</dbReference>
<dbReference type="GO" id="GO:0005615">
    <property type="term" value="C:extracellular space"/>
    <property type="evidence" value="ECO:0007669"/>
    <property type="project" value="TreeGrafter"/>
</dbReference>
<dbReference type="PANTHER" id="PTHR24373:SF370">
    <property type="entry name" value="FISH-LIPS, ISOFORM E"/>
    <property type="match status" value="1"/>
</dbReference>
<evidence type="ECO:0000313" key="3">
    <source>
        <dbReference type="RefSeq" id="XP_028139367.1"/>
    </source>
</evidence>
<dbReference type="RefSeq" id="XP_028139367.1">
    <property type="nucleotide sequence ID" value="XM_028283566.1"/>
</dbReference>
<dbReference type="SUPFAM" id="SSF52058">
    <property type="entry name" value="L domain-like"/>
    <property type="match status" value="1"/>
</dbReference>
<dbReference type="InterPro" id="IPR032675">
    <property type="entry name" value="LRR_dom_sf"/>
</dbReference>